<dbReference type="InterPro" id="IPR003033">
    <property type="entry name" value="SCP2_sterol-bd_dom"/>
</dbReference>
<dbReference type="InterPro" id="IPR036527">
    <property type="entry name" value="SCP2_sterol-bd_dom_sf"/>
</dbReference>
<accession>A0A3G8JRK1</accession>
<dbReference type="OrthoDB" id="5418706at2"/>
<feature type="domain" description="SCP2" evidence="1">
    <location>
        <begin position="21"/>
        <end position="112"/>
    </location>
</feature>
<evidence type="ECO:0000313" key="3">
    <source>
        <dbReference type="Proteomes" id="UP000271469"/>
    </source>
</evidence>
<dbReference type="SUPFAM" id="SSF55718">
    <property type="entry name" value="SCP-like"/>
    <property type="match status" value="1"/>
</dbReference>
<dbReference type="KEGG" id="gom:D7316_03415"/>
<protein>
    <recommendedName>
        <fullName evidence="1">SCP2 domain-containing protein</fullName>
    </recommendedName>
</protein>
<evidence type="ECO:0000313" key="2">
    <source>
        <dbReference type="EMBL" id="AZG46810.1"/>
    </source>
</evidence>
<keyword evidence="3" id="KW-1185">Reference proteome</keyword>
<reference evidence="2 3" key="1">
    <citation type="submission" date="2018-11" db="EMBL/GenBank/DDBJ databases">
        <title>Gordonia insulae sp. nov., isolated from an island soil.</title>
        <authorList>
            <person name="Kim Y.S."/>
            <person name="Kim S.B."/>
        </authorList>
    </citation>
    <scope>NUCLEOTIDE SEQUENCE [LARGE SCALE GENOMIC DNA]</scope>
    <source>
        <strain evidence="2 3">MMS17-SY073</strain>
    </source>
</reference>
<dbReference type="EMBL" id="CP033972">
    <property type="protein sequence ID" value="AZG46810.1"/>
    <property type="molecule type" value="Genomic_DNA"/>
</dbReference>
<name>A0A3G8JRK1_9ACTN</name>
<dbReference type="AlphaFoldDB" id="A0A3G8JRK1"/>
<proteinExistence type="predicted"/>
<gene>
    <name evidence="2" type="ORF">D7316_03415</name>
</gene>
<organism evidence="2 3">
    <name type="scientific">Gordonia insulae</name>
    <dbReference type="NCBI Taxonomy" id="2420509"/>
    <lineage>
        <taxon>Bacteria</taxon>
        <taxon>Bacillati</taxon>
        <taxon>Actinomycetota</taxon>
        <taxon>Actinomycetes</taxon>
        <taxon>Mycobacteriales</taxon>
        <taxon>Gordoniaceae</taxon>
        <taxon>Gordonia</taxon>
    </lineage>
</organism>
<evidence type="ECO:0000259" key="1">
    <source>
        <dbReference type="Pfam" id="PF02036"/>
    </source>
</evidence>
<dbReference type="Pfam" id="PF02036">
    <property type="entry name" value="SCP2"/>
    <property type="match status" value="1"/>
</dbReference>
<dbReference type="Proteomes" id="UP000271469">
    <property type="component" value="Chromosome"/>
</dbReference>
<dbReference type="RefSeq" id="WP_124709269.1">
    <property type="nucleotide sequence ID" value="NZ_CP033972.1"/>
</dbReference>
<dbReference type="Gene3D" id="3.30.1050.10">
    <property type="entry name" value="SCP2 sterol-binding domain"/>
    <property type="match status" value="1"/>
</dbReference>
<sequence>MPSFTNASDLYTFVGGIFEKAYQDPDLGPKLSGTGAVLLVKCTDPDSEVVLDMPNKKVYPSAADSPETPNATMRMDTDTANRFWQGKVNMTLAMAKGQVKTEGAIMKVLKLVPSTKFLFPIYIDDLKNAGREDLLV</sequence>